<dbReference type="GO" id="GO:0005615">
    <property type="term" value="C:extracellular space"/>
    <property type="evidence" value="ECO:0007669"/>
    <property type="project" value="TreeGrafter"/>
</dbReference>
<dbReference type="PANTHER" id="PTHR16675">
    <property type="entry name" value="MHC CLASS I-RELATED"/>
    <property type="match status" value="1"/>
</dbReference>
<feature type="compositionally biased region" description="Low complexity" evidence="2">
    <location>
        <begin position="146"/>
        <end position="157"/>
    </location>
</feature>
<dbReference type="InterPro" id="IPR011161">
    <property type="entry name" value="MHC_I-like_Ag-recog"/>
</dbReference>
<evidence type="ECO:0000256" key="1">
    <source>
        <dbReference type="ARBA" id="ARBA00023180"/>
    </source>
</evidence>
<comment type="caution">
    <text evidence="5">The sequence shown here is derived from an EMBL/GenBank/DDBJ whole genome shotgun (WGS) entry which is preliminary data.</text>
</comment>
<gene>
    <name evidence="5" type="ORF">AKAME5_002460000</name>
</gene>
<evidence type="ECO:0000313" key="6">
    <source>
        <dbReference type="Proteomes" id="UP001279410"/>
    </source>
</evidence>
<keyword evidence="3" id="KW-0812">Transmembrane</keyword>
<sequence length="166" mass="18330">MKTVIYLVLLGINDAASVIHSLKYFYTGSSHVPNFPEFVSVGSVDEVQMIRYDSNTETAEPKQDWMKRVTEDNPEYLAGEAEHWSRIQQAFKVNIQTAKQRFNQTGETSSDVTVPITAAVVVVALVLFAVSGFVVYKTKKGKSEKSSQQSETSSHSSDNSAKGSDK</sequence>
<accession>A0AAD3RMC7</accession>
<dbReference type="InterPro" id="IPR050208">
    <property type="entry name" value="MHC_class-I_related"/>
</dbReference>
<proteinExistence type="predicted"/>
<dbReference type="Proteomes" id="UP001279410">
    <property type="component" value="Unassembled WGS sequence"/>
</dbReference>
<dbReference type="InterPro" id="IPR037055">
    <property type="entry name" value="MHC_I-like_Ag-recog_sf"/>
</dbReference>
<evidence type="ECO:0000256" key="2">
    <source>
        <dbReference type="SAM" id="MobiDB-lite"/>
    </source>
</evidence>
<reference evidence="5" key="1">
    <citation type="submission" date="2022-08" db="EMBL/GenBank/DDBJ databases">
        <title>Genome sequencing of akame (Lates japonicus).</title>
        <authorList>
            <person name="Hashiguchi Y."/>
            <person name="Takahashi H."/>
        </authorList>
    </citation>
    <scope>NUCLEOTIDE SEQUENCE</scope>
    <source>
        <strain evidence="5">Kochi</strain>
    </source>
</reference>
<dbReference type="Gene3D" id="3.30.500.10">
    <property type="entry name" value="MHC class I-like antigen recognition-like"/>
    <property type="match status" value="1"/>
</dbReference>
<keyword evidence="3" id="KW-1133">Transmembrane helix</keyword>
<dbReference type="PANTHER" id="PTHR16675:SF237">
    <property type="entry name" value="MHC CLASS I ANTIGEN TRANSCRIPT VARIANT 1-RELATED"/>
    <property type="match status" value="1"/>
</dbReference>
<dbReference type="AlphaFoldDB" id="A0AAD3RMC7"/>
<feature type="region of interest" description="Disordered" evidence="2">
    <location>
        <begin position="139"/>
        <end position="166"/>
    </location>
</feature>
<dbReference type="Pfam" id="PF00129">
    <property type="entry name" value="MHC_I"/>
    <property type="match status" value="1"/>
</dbReference>
<dbReference type="EMBL" id="BRZM01001488">
    <property type="protein sequence ID" value="GLD73275.1"/>
    <property type="molecule type" value="Genomic_DNA"/>
</dbReference>
<evidence type="ECO:0000259" key="4">
    <source>
        <dbReference type="Pfam" id="PF00129"/>
    </source>
</evidence>
<keyword evidence="6" id="KW-1185">Reference proteome</keyword>
<keyword evidence="1" id="KW-0325">Glycoprotein</keyword>
<keyword evidence="3" id="KW-0472">Membrane</keyword>
<organism evidence="5 6">
    <name type="scientific">Lates japonicus</name>
    <name type="common">Japanese lates</name>
    <dbReference type="NCBI Taxonomy" id="270547"/>
    <lineage>
        <taxon>Eukaryota</taxon>
        <taxon>Metazoa</taxon>
        <taxon>Chordata</taxon>
        <taxon>Craniata</taxon>
        <taxon>Vertebrata</taxon>
        <taxon>Euteleostomi</taxon>
        <taxon>Actinopterygii</taxon>
        <taxon>Neopterygii</taxon>
        <taxon>Teleostei</taxon>
        <taxon>Neoteleostei</taxon>
        <taxon>Acanthomorphata</taxon>
        <taxon>Carangaria</taxon>
        <taxon>Carangaria incertae sedis</taxon>
        <taxon>Centropomidae</taxon>
        <taxon>Lates</taxon>
    </lineage>
</organism>
<evidence type="ECO:0000313" key="5">
    <source>
        <dbReference type="EMBL" id="GLD73275.1"/>
    </source>
</evidence>
<name>A0AAD3RMC7_LATJO</name>
<dbReference type="GO" id="GO:0006955">
    <property type="term" value="P:immune response"/>
    <property type="evidence" value="ECO:0007669"/>
    <property type="project" value="TreeGrafter"/>
</dbReference>
<protein>
    <submittedName>
        <fullName evidence="5">Class I histocompatibility antigen, F10 alpha chain-like protein</fullName>
    </submittedName>
</protein>
<dbReference type="SUPFAM" id="SSF54452">
    <property type="entry name" value="MHC antigen-recognition domain"/>
    <property type="match status" value="1"/>
</dbReference>
<feature type="domain" description="MHC class I-like antigen recognition-like" evidence="4">
    <location>
        <begin position="20"/>
        <end position="109"/>
    </location>
</feature>
<dbReference type="GO" id="GO:0009897">
    <property type="term" value="C:external side of plasma membrane"/>
    <property type="evidence" value="ECO:0007669"/>
    <property type="project" value="TreeGrafter"/>
</dbReference>
<feature type="non-terminal residue" evidence="5">
    <location>
        <position position="1"/>
    </location>
</feature>
<evidence type="ECO:0000256" key="3">
    <source>
        <dbReference type="SAM" id="Phobius"/>
    </source>
</evidence>
<feature type="transmembrane region" description="Helical" evidence="3">
    <location>
        <begin position="116"/>
        <end position="136"/>
    </location>
</feature>
<dbReference type="InterPro" id="IPR011162">
    <property type="entry name" value="MHC_I/II-like_Ag-recog"/>
</dbReference>